<dbReference type="EMBL" id="JAVRIB010000008">
    <property type="protein sequence ID" value="MDT0635083.1"/>
    <property type="molecule type" value="Genomic_DNA"/>
</dbReference>
<evidence type="ECO:0000313" key="1">
    <source>
        <dbReference type="EMBL" id="MDT0635083.1"/>
    </source>
</evidence>
<evidence type="ECO:0000313" key="2">
    <source>
        <dbReference type="Proteomes" id="UP001251857"/>
    </source>
</evidence>
<proteinExistence type="predicted"/>
<protein>
    <recommendedName>
        <fullName evidence="3">Cysteine dioxygenase type I</fullName>
    </recommendedName>
</protein>
<sequence length="177" mass="20047">MINRLLFWLTGFLPCRLIKPGGKPYLERYHVLALGQWRVYLHRFHAPDGQGHHDHPFGWSLAIPLCGGYMEERVAYLDPYLGPCIRKRRMFPGRPNVIRAGDFHRISMVKPGTWTLFIHGPRAKDWGHLCPVDEGSGQILYVAAAGTGTDPVWHRSAAIGRDAGREPFSVGVWHESV</sequence>
<organism evidence="1 2">
    <name type="scientific">Spectribacter hydrogenoxidans</name>
    <dbReference type="NCBI Taxonomy" id="3075608"/>
    <lineage>
        <taxon>Bacteria</taxon>
        <taxon>Pseudomonadati</taxon>
        <taxon>Pseudomonadota</taxon>
        <taxon>Gammaproteobacteria</taxon>
        <taxon>Salinisphaerales</taxon>
        <taxon>Salinisphaeraceae</taxon>
        <taxon>Spectribacter</taxon>
    </lineage>
</organism>
<dbReference type="Proteomes" id="UP001251857">
    <property type="component" value="Unassembled WGS sequence"/>
</dbReference>
<name>A0ABU3C0K3_9GAMM</name>
<gene>
    <name evidence="1" type="ORF">RM532_08935</name>
</gene>
<keyword evidence="2" id="KW-1185">Reference proteome</keyword>
<comment type="caution">
    <text evidence="1">The sequence shown here is derived from an EMBL/GenBank/DDBJ whole genome shotgun (WGS) entry which is preliminary data.</text>
</comment>
<evidence type="ECO:0008006" key="3">
    <source>
        <dbReference type="Google" id="ProtNLM"/>
    </source>
</evidence>
<reference evidence="1 2" key="1">
    <citation type="submission" date="2023-09" db="EMBL/GenBank/DDBJ databases">
        <authorList>
            <person name="Rey-Velasco X."/>
        </authorList>
    </citation>
    <scope>NUCLEOTIDE SEQUENCE [LARGE SCALE GENOMIC DNA]</scope>
    <source>
        <strain evidence="1 2">W335</strain>
    </source>
</reference>
<dbReference type="RefSeq" id="WP_311652933.1">
    <property type="nucleotide sequence ID" value="NZ_JAVRIB010000008.1"/>
</dbReference>
<accession>A0ABU3C0K3</accession>